<keyword evidence="1" id="KW-0472">Membrane</keyword>
<gene>
    <name evidence="2" type="ORF">FE784_23440</name>
</gene>
<dbReference type="AlphaFoldDB" id="A0A5C4T489"/>
<name>A0A5C4T489_9BACL</name>
<accession>A0A5C4T489</accession>
<organism evidence="2 3">
    <name type="scientific">Paenibacillus hemerocallicola</name>
    <dbReference type="NCBI Taxonomy" id="1172614"/>
    <lineage>
        <taxon>Bacteria</taxon>
        <taxon>Bacillati</taxon>
        <taxon>Bacillota</taxon>
        <taxon>Bacilli</taxon>
        <taxon>Bacillales</taxon>
        <taxon>Paenibacillaceae</taxon>
        <taxon>Paenibacillus</taxon>
    </lineage>
</organism>
<evidence type="ECO:0000313" key="3">
    <source>
        <dbReference type="Proteomes" id="UP000307943"/>
    </source>
</evidence>
<feature type="transmembrane region" description="Helical" evidence="1">
    <location>
        <begin position="64"/>
        <end position="82"/>
    </location>
</feature>
<comment type="caution">
    <text evidence="2">The sequence shown here is derived from an EMBL/GenBank/DDBJ whole genome shotgun (WGS) entry which is preliminary data.</text>
</comment>
<sequence length="84" mass="9685">MKPKQPYNPYLDSTLHLTIPDKPFEITTRDGFNDVIKHGDIVQGHQFPKQLNEFPHQLRSVMKWGIRFYVASFIVAVVCSILDG</sequence>
<dbReference type="EMBL" id="VDCQ01000037">
    <property type="protein sequence ID" value="TNJ63833.1"/>
    <property type="molecule type" value="Genomic_DNA"/>
</dbReference>
<keyword evidence="1" id="KW-0812">Transmembrane</keyword>
<dbReference type="OrthoDB" id="2665112at2"/>
<protein>
    <submittedName>
        <fullName evidence="2">Uncharacterized protein</fullName>
    </submittedName>
</protein>
<keyword evidence="1" id="KW-1133">Transmembrane helix</keyword>
<keyword evidence="3" id="KW-1185">Reference proteome</keyword>
<dbReference type="RefSeq" id="WP_139604689.1">
    <property type="nucleotide sequence ID" value="NZ_VDCQ01000037.1"/>
</dbReference>
<proteinExistence type="predicted"/>
<evidence type="ECO:0000256" key="1">
    <source>
        <dbReference type="SAM" id="Phobius"/>
    </source>
</evidence>
<evidence type="ECO:0000313" key="2">
    <source>
        <dbReference type="EMBL" id="TNJ63833.1"/>
    </source>
</evidence>
<dbReference type="Proteomes" id="UP000307943">
    <property type="component" value="Unassembled WGS sequence"/>
</dbReference>
<reference evidence="2 3" key="1">
    <citation type="submission" date="2019-05" db="EMBL/GenBank/DDBJ databases">
        <title>We sequenced the genome of Paenibacillus hemerocallicola KCTC 33185 for further insight into its adaptation and study the phylogeny of Paenibacillus.</title>
        <authorList>
            <person name="Narsing Rao M.P."/>
        </authorList>
    </citation>
    <scope>NUCLEOTIDE SEQUENCE [LARGE SCALE GENOMIC DNA]</scope>
    <source>
        <strain evidence="2 3">KCTC 33185</strain>
    </source>
</reference>